<dbReference type="GO" id="GO:0003723">
    <property type="term" value="F:RNA binding"/>
    <property type="evidence" value="ECO:0007669"/>
    <property type="project" value="InterPro"/>
</dbReference>
<feature type="repeat" description="PPR" evidence="2">
    <location>
        <begin position="397"/>
        <end position="431"/>
    </location>
</feature>
<sequence>MLPQLMLSSAERNTAQTCRRLSFSFARPSPPLSNFRTPLEPSSRRLLLSCNAQITRSGRHGDLLAAQSTFDRMPFRDVVSWTALLTAYADNGQISAARRVFDEMPTRNTASWNAMMTAYARSSRLAEASELFARMPGRNAVSYGAMISGFAKNGMMKEAEEVYQAMPRRWRDPVATHALICGYLRAGKLDLATRVFEAMEVRDVFSWSSMVDGYCKCGRVCDARELFDAMPEKNVVSWTAMIQGCVRSGMWEDGFRLFLQMRRECVSFNSMTLSVMVDACSALDRIREGIQCHALILALGLQNDVFLGNSIIVMYARARWMDDARRSFNCMSIKDLVSWNSLIAGYIQDDALEAANELFEAMPEKDIISWTSMVVGFSKRGGISESVRLFQEMPEKDEIAWTAIVSAFVANGKHENAILWFNCMVDEGFKPSAQALSSVLSASANLVILEVGMHIHACTIKTNLESDVAVQSSLVSMYAKCGSVTDAYHIFLSIGEPNLVTINAMVTAFSQHGLVKEALALFEDMQRYGCKPNQVTFLGILSACAHAGLVGEGYKHFKSMTTLYCVEPGLDHYTCMVDLLGRSGLLREAVDLINSMPLSPHSAIWGALLNASSIHSHLEFAELAAQRLLELEPNNSAAYSVLSNMYGLAVHKKSEERMRMTQMSNGVRKTPGYSWVIFDNALRQLNM</sequence>
<reference evidence="3 4" key="1">
    <citation type="submission" date="2020-08" db="EMBL/GenBank/DDBJ databases">
        <title>Plant Genome Project.</title>
        <authorList>
            <person name="Zhang R.-G."/>
        </authorList>
    </citation>
    <scope>NUCLEOTIDE SEQUENCE [LARGE SCALE GENOMIC DNA]</scope>
    <source>
        <tissue evidence="3">Rhizome</tissue>
    </source>
</reference>
<evidence type="ECO:0000256" key="2">
    <source>
        <dbReference type="PROSITE-ProRule" id="PRU00708"/>
    </source>
</evidence>
<dbReference type="Pfam" id="PF01535">
    <property type="entry name" value="PPR"/>
    <property type="match status" value="7"/>
</dbReference>
<dbReference type="FunFam" id="1.25.40.10:FF:001093">
    <property type="entry name" value="Pentatricopeptide repeat-containing protein At2g34400"/>
    <property type="match status" value="1"/>
</dbReference>
<dbReference type="InterPro" id="IPR046960">
    <property type="entry name" value="PPR_At4g14850-like_plant"/>
</dbReference>
<dbReference type="InterPro" id="IPR002885">
    <property type="entry name" value="PPR_rpt"/>
</dbReference>
<evidence type="ECO:0000256" key="1">
    <source>
        <dbReference type="ARBA" id="ARBA00022737"/>
    </source>
</evidence>
<organism evidence="3 4">
    <name type="scientific">Zingiber officinale</name>
    <name type="common">Ginger</name>
    <name type="synonym">Amomum zingiber</name>
    <dbReference type="NCBI Taxonomy" id="94328"/>
    <lineage>
        <taxon>Eukaryota</taxon>
        <taxon>Viridiplantae</taxon>
        <taxon>Streptophyta</taxon>
        <taxon>Embryophyta</taxon>
        <taxon>Tracheophyta</taxon>
        <taxon>Spermatophyta</taxon>
        <taxon>Magnoliopsida</taxon>
        <taxon>Liliopsida</taxon>
        <taxon>Zingiberales</taxon>
        <taxon>Zingiberaceae</taxon>
        <taxon>Zingiber</taxon>
    </lineage>
</organism>
<keyword evidence="4" id="KW-1185">Reference proteome</keyword>
<comment type="caution">
    <text evidence="3">The sequence shown here is derived from an EMBL/GenBank/DDBJ whole genome shotgun (WGS) entry which is preliminary data.</text>
</comment>
<dbReference type="OrthoDB" id="1903086at2759"/>
<feature type="repeat" description="PPR" evidence="2">
    <location>
        <begin position="498"/>
        <end position="532"/>
    </location>
</feature>
<feature type="repeat" description="PPR" evidence="2">
    <location>
        <begin position="139"/>
        <end position="173"/>
    </location>
</feature>
<dbReference type="PROSITE" id="PS51375">
    <property type="entry name" value="PPR"/>
    <property type="match status" value="6"/>
</dbReference>
<dbReference type="Pfam" id="PF13041">
    <property type="entry name" value="PPR_2"/>
    <property type="match status" value="2"/>
</dbReference>
<dbReference type="InterPro" id="IPR046848">
    <property type="entry name" value="E_motif"/>
</dbReference>
<protein>
    <recommendedName>
        <fullName evidence="5">Chlororespiratory reduction 4</fullName>
    </recommendedName>
</protein>
<feature type="repeat" description="PPR" evidence="2">
    <location>
        <begin position="335"/>
        <end position="369"/>
    </location>
</feature>
<dbReference type="NCBIfam" id="TIGR00756">
    <property type="entry name" value="PPR"/>
    <property type="match status" value="8"/>
</dbReference>
<dbReference type="EMBL" id="JACMSC010000003">
    <property type="protein sequence ID" value="KAG6527545.1"/>
    <property type="molecule type" value="Genomic_DNA"/>
</dbReference>
<proteinExistence type="predicted"/>
<dbReference type="Pfam" id="PF20431">
    <property type="entry name" value="E_motif"/>
    <property type="match status" value="1"/>
</dbReference>
<keyword evidence="1" id="KW-0677">Repeat</keyword>
<gene>
    <name evidence="3" type="ORF">ZIOFF_009656</name>
</gene>
<dbReference type="AlphaFoldDB" id="A0A8J5I3Y2"/>
<feature type="repeat" description="PPR" evidence="2">
    <location>
        <begin position="77"/>
        <end position="111"/>
    </location>
</feature>
<dbReference type="GO" id="GO:0009451">
    <property type="term" value="P:RNA modification"/>
    <property type="evidence" value="ECO:0007669"/>
    <property type="project" value="InterPro"/>
</dbReference>
<evidence type="ECO:0000313" key="4">
    <source>
        <dbReference type="Proteomes" id="UP000734854"/>
    </source>
</evidence>
<feature type="repeat" description="PPR" evidence="2">
    <location>
        <begin position="203"/>
        <end position="237"/>
    </location>
</feature>
<name>A0A8J5I3Y2_ZINOF</name>
<dbReference type="Proteomes" id="UP000734854">
    <property type="component" value="Unassembled WGS sequence"/>
</dbReference>
<dbReference type="Pfam" id="PF12854">
    <property type="entry name" value="PPR_1"/>
    <property type="match status" value="1"/>
</dbReference>
<evidence type="ECO:0008006" key="5">
    <source>
        <dbReference type="Google" id="ProtNLM"/>
    </source>
</evidence>
<dbReference type="PANTHER" id="PTHR47926">
    <property type="entry name" value="PENTATRICOPEPTIDE REPEAT-CONTAINING PROTEIN"/>
    <property type="match status" value="1"/>
</dbReference>
<evidence type="ECO:0000313" key="3">
    <source>
        <dbReference type="EMBL" id="KAG6527545.1"/>
    </source>
</evidence>
<accession>A0A8J5I3Y2</accession>